<name>A0A1A1UYV3_KLEPN</name>
<feature type="domain" description="Glycosyltransferase 2-like" evidence="4">
    <location>
        <begin position="3"/>
        <end position="159"/>
    </location>
</feature>
<reference evidence="5" key="1">
    <citation type="submission" date="2016-02" db="EMBL/GenBank/DDBJ databases">
        <authorList>
            <person name="Wen L."/>
            <person name="He K."/>
            <person name="Yang H."/>
        </authorList>
    </citation>
    <scope>NUCLEOTIDE SEQUENCE</scope>
    <source>
        <strain evidence="5">AKPRH078173</strain>
    </source>
</reference>
<dbReference type="Pfam" id="PF00535">
    <property type="entry name" value="Glycos_transf_2"/>
    <property type="match status" value="1"/>
</dbReference>
<reference evidence="5" key="2">
    <citation type="submission" date="2016-06" db="EMBL/GenBank/DDBJ databases">
        <title>Towards a vaccine: An investigation of Klebsiella pneumoniae surface antigens.</title>
        <authorList>
            <person name="Follador R."/>
            <person name="Heinz E."/>
            <person name="Wyres K.L."/>
            <person name="Ellington M.J."/>
            <person name="Kowarik M."/>
            <person name="Holt K.E."/>
            <person name="Thomson N.R."/>
        </authorList>
    </citation>
    <scope>NUCLEOTIDE SEQUENCE</scope>
    <source>
        <strain evidence="5">AKPRH078173</strain>
    </source>
</reference>
<dbReference type="Gene3D" id="3.90.550.10">
    <property type="entry name" value="Spore Coat Polysaccharide Biosynthesis Protein SpsA, Chain A"/>
    <property type="match status" value="1"/>
</dbReference>
<accession>A0A1A1UYV3</accession>
<dbReference type="PANTHER" id="PTHR43685">
    <property type="entry name" value="GLYCOSYLTRANSFERASE"/>
    <property type="match status" value="1"/>
</dbReference>
<evidence type="ECO:0000256" key="1">
    <source>
        <dbReference type="ARBA" id="ARBA00006739"/>
    </source>
</evidence>
<dbReference type="InterPro" id="IPR001173">
    <property type="entry name" value="Glyco_trans_2-like"/>
</dbReference>
<gene>
    <name evidence="5" type="primary">wceM</name>
</gene>
<comment type="similarity">
    <text evidence="1">Belongs to the glycosyltransferase 2 family.</text>
</comment>
<dbReference type="SUPFAM" id="SSF53448">
    <property type="entry name" value="Nucleotide-diphospho-sugar transferases"/>
    <property type="match status" value="1"/>
</dbReference>
<protein>
    <submittedName>
        <fullName evidence="5">Family 2 glycosyl transferase</fullName>
    </submittedName>
</protein>
<organism evidence="5">
    <name type="scientific">Klebsiella pneumoniae</name>
    <dbReference type="NCBI Taxonomy" id="573"/>
    <lineage>
        <taxon>Bacteria</taxon>
        <taxon>Pseudomonadati</taxon>
        <taxon>Pseudomonadota</taxon>
        <taxon>Gammaproteobacteria</taxon>
        <taxon>Enterobacterales</taxon>
        <taxon>Enterobacteriaceae</taxon>
        <taxon>Klebsiella/Raoultella group</taxon>
        <taxon>Klebsiella</taxon>
        <taxon>Klebsiella pneumoniae complex</taxon>
    </lineage>
</organism>
<keyword evidence="2" id="KW-0328">Glycosyltransferase</keyword>
<dbReference type="AlphaFoldDB" id="A0A1A1UYV3"/>
<dbReference type="EMBL" id="LT174536">
    <property type="protein sequence ID" value="CZQ24085.1"/>
    <property type="molecule type" value="Genomic_DNA"/>
</dbReference>
<dbReference type="RefSeq" id="WP_023328469.1">
    <property type="nucleotide sequence ID" value="NZ_BAABZX010000097.1"/>
</dbReference>
<dbReference type="GO" id="GO:0016757">
    <property type="term" value="F:glycosyltransferase activity"/>
    <property type="evidence" value="ECO:0007669"/>
    <property type="project" value="UniProtKB-KW"/>
</dbReference>
<evidence type="ECO:0000313" key="5">
    <source>
        <dbReference type="EMBL" id="CZQ24085.1"/>
    </source>
</evidence>
<evidence type="ECO:0000259" key="4">
    <source>
        <dbReference type="Pfam" id="PF00535"/>
    </source>
</evidence>
<evidence type="ECO:0000256" key="2">
    <source>
        <dbReference type="ARBA" id="ARBA00022676"/>
    </source>
</evidence>
<dbReference type="PANTHER" id="PTHR43685:SF5">
    <property type="entry name" value="GLYCOSYLTRANSFERASE EPSE-RELATED"/>
    <property type="match status" value="1"/>
</dbReference>
<evidence type="ECO:0000256" key="3">
    <source>
        <dbReference type="ARBA" id="ARBA00022679"/>
    </source>
</evidence>
<dbReference type="InterPro" id="IPR029044">
    <property type="entry name" value="Nucleotide-diphossugar_trans"/>
</dbReference>
<dbReference type="InterPro" id="IPR050834">
    <property type="entry name" value="Glycosyltransf_2"/>
</dbReference>
<sequence>MFSVLMSLYIKENPNYLKCCLDSLVIQSLKPSEVVIVYDGDVGEKLSLVVDSFQDKLPLKIIKLKDNVGLGIALKIGLSHCSYNIVARMDTDDICKPERFEKQLGIMNKEPSLVMLGSGIIEFDEQNNQREKVLPCEKNKILEFSKLKNPFNHMTVVFRKNEILAVGGYQDHLFMEDYNLWLRLLAAGYELRNIKDILVDARVGTDMVKKRKGLRYIKSEYKLMKIKNELNITGFFEGVGIFIFRSLTRLLPTSLLEKLYNKDRTSINGIYK</sequence>
<proteinExistence type="inferred from homology"/>
<keyword evidence="3 5" id="KW-0808">Transferase</keyword>